<evidence type="ECO:0000256" key="1">
    <source>
        <dbReference type="SAM" id="Phobius"/>
    </source>
</evidence>
<proteinExistence type="predicted"/>
<dbReference type="Proteomes" id="UP001190700">
    <property type="component" value="Unassembled WGS sequence"/>
</dbReference>
<organism evidence="2 3">
    <name type="scientific">Cymbomonas tetramitiformis</name>
    <dbReference type="NCBI Taxonomy" id="36881"/>
    <lineage>
        <taxon>Eukaryota</taxon>
        <taxon>Viridiplantae</taxon>
        <taxon>Chlorophyta</taxon>
        <taxon>Pyramimonadophyceae</taxon>
        <taxon>Pyramimonadales</taxon>
        <taxon>Pyramimonadaceae</taxon>
        <taxon>Cymbomonas</taxon>
    </lineage>
</organism>
<name>A0AAE0BUW1_9CHLO</name>
<dbReference type="AlphaFoldDB" id="A0AAE0BUW1"/>
<evidence type="ECO:0000313" key="3">
    <source>
        <dbReference type="Proteomes" id="UP001190700"/>
    </source>
</evidence>
<feature type="transmembrane region" description="Helical" evidence="1">
    <location>
        <begin position="77"/>
        <end position="100"/>
    </location>
</feature>
<protein>
    <submittedName>
        <fullName evidence="2">Uncharacterized protein</fullName>
    </submittedName>
</protein>
<keyword evidence="1" id="KW-1133">Transmembrane helix</keyword>
<sequence length="349" mass="38116">MSGLTASQCIREGREVAPLCRTFRSQINIFVQCASVMKWRTESGAATSSLLPLHHLSSERDCAHLPKRDGCAKRKTFGVVNTSLAATLLVALLLLLGILLHDTCRLLTRTALPWSGVELREVVVGLPSGAGVEVEAELSVENRMILTGARLESFECDLHAPHEQLLARYGVDNEVTVPPNKRTRVAFKTTTRSLDVTLLREYLMSQGFSAGDLELLCHARIALEVAGLVIFRSGVSGTEASLPPMSHTTAQPSSQSHRRGEFDNAVLGWNLTLGYTYMADQRSAPHVPAPDPQEWLHIWHQMASHLERLAVRISPVLLEAMAQQPAGPSDALHLTVGVDAVEGRFPDAQ</sequence>
<dbReference type="EMBL" id="LGRX02033176">
    <property type="protein sequence ID" value="KAK3242419.1"/>
    <property type="molecule type" value="Genomic_DNA"/>
</dbReference>
<keyword evidence="1" id="KW-0472">Membrane</keyword>
<keyword evidence="3" id="KW-1185">Reference proteome</keyword>
<gene>
    <name evidence="2" type="ORF">CYMTET_47894</name>
</gene>
<evidence type="ECO:0000313" key="2">
    <source>
        <dbReference type="EMBL" id="KAK3242419.1"/>
    </source>
</evidence>
<keyword evidence="1" id="KW-0812">Transmembrane</keyword>
<comment type="caution">
    <text evidence="2">The sequence shown here is derived from an EMBL/GenBank/DDBJ whole genome shotgun (WGS) entry which is preliminary data.</text>
</comment>
<reference evidence="2 3" key="1">
    <citation type="journal article" date="2015" name="Genome Biol. Evol.">
        <title>Comparative Genomics of a Bacterivorous Green Alga Reveals Evolutionary Causalities and Consequences of Phago-Mixotrophic Mode of Nutrition.</title>
        <authorList>
            <person name="Burns J.A."/>
            <person name="Paasch A."/>
            <person name="Narechania A."/>
            <person name="Kim E."/>
        </authorList>
    </citation>
    <scope>NUCLEOTIDE SEQUENCE [LARGE SCALE GENOMIC DNA]</scope>
    <source>
        <strain evidence="2 3">PLY_AMNH</strain>
    </source>
</reference>
<accession>A0AAE0BUW1</accession>